<accession>A0A6P7T579</accession>
<organism evidence="9 10">
    <name type="scientific">Octopus sinensis</name>
    <name type="common">East Asian common octopus</name>
    <dbReference type="NCBI Taxonomy" id="2607531"/>
    <lineage>
        <taxon>Eukaryota</taxon>
        <taxon>Metazoa</taxon>
        <taxon>Spiralia</taxon>
        <taxon>Lophotrochozoa</taxon>
        <taxon>Mollusca</taxon>
        <taxon>Cephalopoda</taxon>
        <taxon>Coleoidea</taxon>
        <taxon>Octopodiformes</taxon>
        <taxon>Octopoda</taxon>
        <taxon>Incirrata</taxon>
        <taxon>Octopodidae</taxon>
        <taxon>Octopus</taxon>
    </lineage>
</organism>
<dbReference type="InterPro" id="IPR000210">
    <property type="entry name" value="BTB/POZ_dom"/>
</dbReference>
<reference evidence="10" key="1">
    <citation type="submission" date="2025-08" db="UniProtKB">
        <authorList>
            <consortium name="RefSeq"/>
        </authorList>
    </citation>
    <scope>IDENTIFICATION</scope>
</reference>
<dbReference type="PROSITE" id="PS50950">
    <property type="entry name" value="ZF_THAP"/>
    <property type="match status" value="1"/>
</dbReference>
<dbReference type="InterPro" id="IPR011333">
    <property type="entry name" value="SKP1/BTB/POZ_sf"/>
</dbReference>
<dbReference type="InterPro" id="IPR026521">
    <property type="entry name" value="THAP2"/>
</dbReference>
<dbReference type="SUPFAM" id="SSF54695">
    <property type="entry name" value="POZ domain"/>
    <property type="match status" value="1"/>
</dbReference>
<keyword evidence="4 5" id="KW-0238">DNA-binding</keyword>
<dbReference type="SMART" id="SM00225">
    <property type="entry name" value="BTB"/>
    <property type="match status" value="1"/>
</dbReference>
<evidence type="ECO:0000256" key="5">
    <source>
        <dbReference type="PROSITE-ProRule" id="PRU00309"/>
    </source>
</evidence>
<dbReference type="GO" id="GO:0003677">
    <property type="term" value="F:DNA binding"/>
    <property type="evidence" value="ECO:0007669"/>
    <property type="project" value="UniProtKB-UniRule"/>
</dbReference>
<keyword evidence="2 5" id="KW-0863">Zinc-finger</keyword>
<evidence type="ECO:0000256" key="6">
    <source>
        <dbReference type="SAM" id="MobiDB-lite"/>
    </source>
</evidence>
<keyword evidence="9" id="KW-1185">Reference proteome</keyword>
<feature type="region of interest" description="Disordered" evidence="6">
    <location>
        <begin position="682"/>
        <end position="711"/>
    </location>
</feature>
<dbReference type="Gene3D" id="6.20.210.20">
    <property type="entry name" value="THAP domain"/>
    <property type="match status" value="1"/>
</dbReference>
<dbReference type="Pfam" id="PF00651">
    <property type="entry name" value="BTB"/>
    <property type="match status" value="1"/>
</dbReference>
<dbReference type="Proteomes" id="UP000515154">
    <property type="component" value="Linkage group LG14"/>
</dbReference>
<evidence type="ECO:0000259" key="7">
    <source>
        <dbReference type="PROSITE" id="PS50097"/>
    </source>
</evidence>
<dbReference type="GO" id="GO:0008270">
    <property type="term" value="F:zinc ion binding"/>
    <property type="evidence" value="ECO:0007669"/>
    <property type="project" value="UniProtKB-KW"/>
</dbReference>
<dbReference type="Gene3D" id="3.30.710.10">
    <property type="entry name" value="Potassium Channel Kv1.1, Chain A"/>
    <property type="match status" value="1"/>
</dbReference>
<evidence type="ECO:0000256" key="3">
    <source>
        <dbReference type="ARBA" id="ARBA00022833"/>
    </source>
</evidence>
<evidence type="ECO:0000256" key="1">
    <source>
        <dbReference type="ARBA" id="ARBA00022723"/>
    </source>
</evidence>
<evidence type="ECO:0000256" key="2">
    <source>
        <dbReference type="ARBA" id="ARBA00022771"/>
    </source>
</evidence>
<dbReference type="PANTHER" id="PTHR47696">
    <property type="entry name" value="THAP DOMAIN-CONTAINING PROTEIN 2"/>
    <property type="match status" value="1"/>
</dbReference>
<feature type="domain" description="THAP-type" evidence="8">
    <location>
        <begin position="1"/>
        <end position="87"/>
    </location>
</feature>
<keyword evidence="3" id="KW-0862">Zinc</keyword>
<dbReference type="SUPFAM" id="SSF57716">
    <property type="entry name" value="Glucocorticoid receptor-like (DNA-binding domain)"/>
    <property type="match status" value="1"/>
</dbReference>
<dbReference type="PROSITE" id="PS50097">
    <property type="entry name" value="BTB"/>
    <property type="match status" value="1"/>
</dbReference>
<dbReference type="RefSeq" id="XP_029645011.1">
    <property type="nucleotide sequence ID" value="XM_029789151.2"/>
</dbReference>
<dbReference type="KEGG" id="osn:115219085"/>
<feature type="compositionally biased region" description="Polar residues" evidence="6">
    <location>
        <begin position="687"/>
        <end position="700"/>
    </location>
</feature>
<dbReference type="SMART" id="SM00692">
    <property type="entry name" value="DM3"/>
    <property type="match status" value="1"/>
</dbReference>
<feature type="domain" description="BTB" evidence="7">
    <location>
        <begin position="300"/>
        <end position="368"/>
    </location>
</feature>
<evidence type="ECO:0000313" key="10">
    <source>
        <dbReference type="RefSeq" id="XP_029645011.1"/>
    </source>
</evidence>
<keyword evidence="1" id="KW-0479">Metal-binding</keyword>
<sequence>MPTSCAAYKCTHRSDRKAREQGITFHCFPKDLKRRKEWAYALKYQVNGKIWVPEHKTYLCSEHFTEECFDRTGQTTRLRDGAVPSIFDFPPHMKKKVSVSGQRRREKQQLKNATKSTTSVSKGKTLTTIGSSQKVLDVPDSTLTANLSEAAANNKLTLASKDNTTVNNVACKDLNAKKSAMGCESNSISTRQSSSLAVAVSPNLSMSSDLLQGEKSCKMRKQICATSQISPTTREDSSSQHEKVSGKLQNRYIIKEKTPNICSDDRNEQPQRLKKVYIVASHPRSMLHNLALLWKDGKFCDAGIGNENATIMVHKVVLLAMCPKLLSMPSADISSSQFLRVNFPKRISQLALDAFADYMYNGILDVDPQILTQLRTVAVCLEMEELKLLCDTHLSKLKSPRVQTTCESNVAVDTVNETLSWTCCSDTKSSSPSVQSTLGVKLSTTEPLSTSSSWMLSPENPVPVSDQFEENHSPSSYLPSLTTVTQPGVTMMDVSAENSDTNPIVISNPDTQTDDMNCATSDPDVSNINNTSVPVRDSNAVTGVIDSTAAVNNLGVVISGLDVPVSEASSVTITNSGVTVTDLGVVINNLNLPITDLCVPVTNLGIAVTHADVTDLGTSITHPGVIDPCDSIKNLNFSVADSCINVTAPHVTVTTSNDNDVNQDSIVTNLTVPVVDVVNPVDNPTDPSENVTGSESSITHQEVGVSDPDTNIINPSPSITDSDTNITNLQVNVCDPATVTNMITNDIDLETNVVDPGAVIH</sequence>
<protein>
    <submittedName>
        <fullName evidence="10">Uncharacterized protein LOC115219085 isoform X1</fullName>
    </submittedName>
</protein>
<evidence type="ECO:0000259" key="8">
    <source>
        <dbReference type="PROSITE" id="PS50950"/>
    </source>
</evidence>
<dbReference type="PANTHER" id="PTHR47696:SF1">
    <property type="entry name" value="THAP DOMAIN-CONTAINING PROTEIN 2"/>
    <property type="match status" value="1"/>
</dbReference>
<feature type="region of interest" description="Disordered" evidence="6">
    <location>
        <begin position="99"/>
        <end position="122"/>
    </location>
</feature>
<dbReference type="SMART" id="SM00980">
    <property type="entry name" value="THAP"/>
    <property type="match status" value="1"/>
</dbReference>
<name>A0A6P7T579_9MOLL</name>
<dbReference type="AlphaFoldDB" id="A0A6P7T579"/>
<evidence type="ECO:0000313" key="9">
    <source>
        <dbReference type="Proteomes" id="UP000515154"/>
    </source>
</evidence>
<evidence type="ECO:0000256" key="4">
    <source>
        <dbReference type="ARBA" id="ARBA00023125"/>
    </source>
</evidence>
<dbReference type="InterPro" id="IPR038441">
    <property type="entry name" value="THAP_Znf_sf"/>
</dbReference>
<proteinExistence type="predicted"/>
<dbReference type="Pfam" id="PF05485">
    <property type="entry name" value="THAP"/>
    <property type="match status" value="1"/>
</dbReference>
<dbReference type="InterPro" id="IPR006612">
    <property type="entry name" value="THAP_Znf"/>
</dbReference>
<gene>
    <name evidence="10" type="primary">LOC115219085</name>
</gene>